<sequence length="179" mass="18732">MSLPILRRPILALQGAPNDAIQALLLASARRWQGAGLRVAGIVERPDPEGARHRLEDLATGARYDIYRELGPGSDACKLCGSGIVAACQSVQRQILAGCDLVVLSKFGKLEAARSGLVAAFAAAIAAERPILTAVAPIFAEAWRLFSDPLSAVAGPSEAAIEAWRAALETAEQDTPPAP</sequence>
<reference evidence="1" key="2">
    <citation type="submission" date="2021-08" db="EMBL/GenBank/DDBJ databases">
        <authorList>
            <person name="Tani A."/>
            <person name="Ola A."/>
            <person name="Ogura Y."/>
            <person name="Katsura K."/>
            <person name="Hayashi T."/>
        </authorList>
    </citation>
    <scope>NUCLEOTIDE SEQUENCE</scope>
    <source>
        <strain evidence="1">NBRC 15689</strain>
    </source>
</reference>
<comment type="caution">
    <text evidence="1">The sequence shown here is derived from an EMBL/GenBank/DDBJ whole genome shotgun (WGS) entry which is preliminary data.</text>
</comment>
<gene>
    <name evidence="1" type="ORF">LKMONMHP_2246</name>
</gene>
<evidence type="ECO:0000313" key="1">
    <source>
        <dbReference type="EMBL" id="GJE27387.1"/>
    </source>
</evidence>
<evidence type="ECO:0000313" key="2">
    <source>
        <dbReference type="Proteomes" id="UP001055156"/>
    </source>
</evidence>
<proteinExistence type="predicted"/>
<dbReference type="InterPro" id="IPR018912">
    <property type="entry name" value="DUF2478"/>
</dbReference>
<dbReference type="Pfam" id="PF10649">
    <property type="entry name" value="DUF2478"/>
    <property type="match status" value="1"/>
</dbReference>
<keyword evidence="2" id="KW-1185">Reference proteome</keyword>
<protein>
    <recommendedName>
        <fullName evidence="3">DUF2478 domain-containing protein</fullName>
    </recommendedName>
</protein>
<name>A0ABQ4T6W9_METOR</name>
<dbReference type="EMBL" id="BPQV01000005">
    <property type="protein sequence ID" value="GJE27387.1"/>
    <property type="molecule type" value="Genomic_DNA"/>
</dbReference>
<evidence type="ECO:0008006" key="3">
    <source>
        <dbReference type="Google" id="ProtNLM"/>
    </source>
</evidence>
<accession>A0ABQ4T6W9</accession>
<dbReference type="RefSeq" id="WP_238311222.1">
    <property type="nucleotide sequence ID" value="NZ_BPQV01000005.1"/>
</dbReference>
<organism evidence="1 2">
    <name type="scientific">Methylobacterium organophilum</name>
    <dbReference type="NCBI Taxonomy" id="410"/>
    <lineage>
        <taxon>Bacteria</taxon>
        <taxon>Pseudomonadati</taxon>
        <taxon>Pseudomonadota</taxon>
        <taxon>Alphaproteobacteria</taxon>
        <taxon>Hyphomicrobiales</taxon>
        <taxon>Methylobacteriaceae</taxon>
        <taxon>Methylobacterium</taxon>
    </lineage>
</organism>
<dbReference type="Proteomes" id="UP001055156">
    <property type="component" value="Unassembled WGS sequence"/>
</dbReference>
<reference evidence="1" key="1">
    <citation type="journal article" date="2021" name="Front. Microbiol.">
        <title>Comprehensive Comparative Genomics and Phenotyping of Methylobacterium Species.</title>
        <authorList>
            <person name="Alessa O."/>
            <person name="Ogura Y."/>
            <person name="Fujitani Y."/>
            <person name="Takami H."/>
            <person name="Hayashi T."/>
            <person name="Sahin N."/>
            <person name="Tani A."/>
        </authorList>
    </citation>
    <scope>NUCLEOTIDE SEQUENCE</scope>
    <source>
        <strain evidence="1">NBRC 15689</strain>
    </source>
</reference>